<name>A0A1Q5U0D3_9EURO</name>
<dbReference type="GO" id="GO:0005525">
    <property type="term" value="F:GTP binding"/>
    <property type="evidence" value="ECO:0007669"/>
    <property type="project" value="UniProtKB-KW"/>
</dbReference>
<evidence type="ECO:0000256" key="1">
    <source>
        <dbReference type="ARBA" id="ARBA00022741"/>
    </source>
</evidence>
<dbReference type="AlphaFoldDB" id="A0A1Q5U0D3"/>
<dbReference type="InterPro" id="IPR001806">
    <property type="entry name" value="Small_GTPase"/>
</dbReference>
<dbReference type="EMBL" id="MNBE01000602">
    <property type="protein sequence ID" value="OKP05940.1"/>
    <property type="molecule type" value="Genomic_DNA"/>
</dbReference>
<evidence type="ECO:0000256" key="2">
    <source>
        <dbReference type="ARBA" id="ARBA00023134"/>
    </source>
</evidence>
<dbReference type="PRINTS" id="PR00449">
    <property type="entry name" value="RASTRNSFRMNG"/>
</dbReference>
<accession>A0A1Q5U0D3</accession>
<dbReference type="GO" id="GO:0003924">
    <property type="term" value="F:GTPase activity"/>
    <property type="evidence" value="ECO:0007669"/>
    <property type="project" value="InterPro"/>
</dbReference>
<organism evidence="3 4">
    <name type="scientific">Penicillium subrubescens</name>
    <dbReference type="NCBI Taxonomy" id="1316194"/>
    <lineage>
        <taxon>Eukaryota</taxon>
        <taxon>Fungi</taxon>
        <taxon>Dikarya</taxon>
        <taxon>Ascomycota</taxon>
        <taxon>Pezizomycotina</taxon>
        <taxon>Eurotiomycetes</taxon>
        <taxon>Eurotiomycetidae</taxon>
        <taxon>Eurotiales</taxon>
        <taxon>Aspergillaceae</taxon>
        <taxon>Penicillium</taxon>
    </lineage>
</organism>
<gene>
    <name evidence="3" type="ORF">PENSUB_6660</name>
</gene>
<dbReference type="InterPro" id="IPR027417">
    <property type="entry name" value="P-loop_NTPase"/>
</dbReference>
<dbReference type="OrthoDB" id="4355419at2759"/>
<dbReference type="Proteomes" id="UP000186955">
    <property type="component" value="Unassembled WGS sequence"/>
</dbReference>
<dbReference type="SUPFAM" id="SSF52540">
    <property type="entry name" value="P-loop containing nucleoside triphosphate hydrolases"/>
    <property type="match status" value="1"/>
</dbReference>
<dbReference type="GO" id="GO:0007264">
    <property type="term" value="P:small GTPase-mediated signal transduction"/>
    <property type="evidence" value="ECO:0007669"/>
    <property type="project" value="InterPro"/>
</dbReference>
<dbReference type="STRING" id="1316194.A0A1Q5U0D3"/>
<keyword evidence="2" id="KW-0342">GTP-binding</keyword>
<comment type="caution">
    <text evidence="3">The sequence shown here is derived from an EMBL/GenBank/DDBJ whole genome shotgun (WGS) entry which is preliminary data.</text>
</comment>
<dbReference type="PANTHER" id="PTHR24072">
    <property type="entry name" value="RHO FAMILY GTPASE"/>
    <property type="match status" value="1"/>
</dbReference>
<keyword evidence="4" id="KW-1185">Reference proteome</keyword>
<evidence type="ECO:0000313" key="3">
    <source>
        <dbReference type="EMBL" id="OKP05940.1"/>
    </source>
</evidence>
<dbReference type="InterPro" id="IPR003578">
    <property type="entry name" value="Small_GTPase_Rho"/>
</dbReference>
<proteinExistence type="predicted"/>
<keyword evidence="1" id="KW-0547">Nucleotide-binding</keyword>
<dbReference type="Pfam" id="PF00071">
    <property type="entry name" value="Ras"/>
    <property type="match status" value="1"/>
</dbReference>
<dbReference type="SMART" id="SM00174">
    <property type="entry name" value="RHO"/>
    <property type="match status" value="1"/>
</dbReference>
<reference evidence="3 4" key="1">
    <citation type="submission" date="2016-10" db="EMBL/GenBank/DDBJ databases">
        <title>Genome sequence of the ascomycete fungus Penicillium subrubescens.</title>
        <authorList>
            <person name="De Vries R.P."/>
            <person name="Peng M."/>
            <person name="Dilokpimol A."/>
            <person name="Hilden K."/>
            <person name="Makela M.R."/>
            <person name="Grigoriev I."/>
            <person name="Riley R."/>
            <person name="Granchi Z."/>
        </authorList>
    </citation>
    <scope>NUCLEOTIDE SEQUENCE [LARGE SCALE GENOMIC DNA]</scope>
    <source>
        <strain evidence="3 4">CBS 132785</strain>
    </source>
</reference>
<dbReference type="Gene3D" id="3.40.50.300">
    <property type="entry name" value="P-loop containing nucleotide triphosphate hydrolases"/>
    <property type="match status" value="1"/>
</dbReference>
<protein>
    <submittedName>
        <fullName evidence="3">GTP-binding protein rhoA</fullName>
    </submittedName>
</protein>
<sequence length="207" mass="23299">MNRRKVTVDGISACGKTRLIAALSEYATAHYHGKVKPQEYFSGEPSPITSIEIQSPESGLIDFWENSYSTYGRLTPLAYPKTTLVLFCFALEYVDDTRWEVENRVDYLISKKSPKGKDASLILVGCRNDLRKKQEDARSTKTLTKASEQLRQYAKKNRLAGYFECSAETDENIAELLRTVVGILFLGDTGDSTRKHRKIGSSKCIVL</sequence>
<evidence type="ECO:0000313" key="4">
    <source>
        <dbReference type="Proteomes" id="UP000186955"/>
    </source>
</evidence>